<dbReference type="AlphaFoldDB" id="A0A8B6M499"/>
<accession>A0A8B6M499</accession>
<evidence type="ECO:0000313" key="2">
    <source>
        <dbReference type="Proteomes" id="UP000485880"/>
    </source>
</evidence>
<name>A0A8B6M499_METTU</name>
<reference evidence="1 2" key="1">
    <citation type="submission" date="2019-05" db="EMBL/GenBank/DDBJ databases">
        <authorList>
            <person name="Farhan Ul Haque M."/>
        </authorList>
    </citation>
    <scope>NUCLEOTIDE SEQUENCE [LARGE SCALE GENOMIC DNA]</scope>
    <source>
        <strain evidence="1">2</strain>
    </source>
</reference>
<evidence type="ECO:0000313" key="1">
    <source>
        <dbReference type="EMBL" id="VTZ49209.1"/>
    </source>
</evidence>
<proteinExistence type="predicted"/>
<organism evidence="1 2">
    <name type="scientific">Methylocella tundrae</name>
    <dbReference type="NCBI Taxonomy" id="227605"/>
    <lineage>
        <taxon>Bacteria</taxon>
        <taxon>Pseudomonadati</taxon>
        <taxon>Pseudomonadota</taxon>
        <taxon>Alphaproteobacteria</taxon>
        <taxon>Hyphomicrobiales</taxon>
        <taxon>Beijerinckiaceae</taxon>
        <taxon>Methylocella</taxon>
    </lineage>
</organism>
<comment type="caution">
    <text evidence="1">The sequence shown here is derived from an EMBL/GenBank/DDBJ whole genome shotgun (WGS) entry which is preliminary data.</text>
</comment>
<dbReference type="EMBL" id="CABFMQ020000046">
    <property type="protein sequence ID" value="VTZ49209.1"/>
    <property type="molecule type" value="Genomic_DNA"/>
</dbReference>
<keyword evidence="2" id="KW-1185">Reference proteome</keyword>
<sequence>MIVEGRHGPGLARDLRRAESKIADLDLCAFDAAVRAKLLSFRGFGQKDAAVAFKMILPAPTSCKML</sequence>
<dbReference type="Proteomes" id="UP000485880">
    <property type="component" value="Unassembled WGS sequence"/>
</dbReference>
<gene>
    <name evidence="1" type="ORF">MPC4_140108</name>
</gene>
<protein>
    <submittedName>
        <fullName evidence="1">Uncharacterized protein</fullName>
    </submittedName>
</protein>